<dbReference type="AlphaFoldDB" id="A0A485LZE4"/>
<proteinExistence type="predicted"/>
<protein>
    <submittedName>
        <fullName evidence="2">Spore protein SP21</fullName>
    </submittedName>
</protein>
<dbReference type="Gene3D" id="2.60.40.790">
    <property type="match status" value="1"/>
</dbReference>
<dbReference type="Pfam" id="PF00011">
    <property type="entry name" value="HSP20"/>
    <property type="match status" value="1"/>
</dbReference>
<dbReference type="SUPFAM" id="SSF49764">
    <property type="entry name" value="HSP20-like chaperones"/>
    <property type="match status" value="1"/>
</dbReference>
<feature type="domain" description="SHSP" evidence="1">
    <location>
        <begin position="33"/>
        <end position="145"/>
    </location>
</feature>
<dbReference type="InterPro" id="IPR031107">
    <property type="entry name" value="Small_HSP"/>
</dbReference>
<dbReference type="EMBL" id="CAADRM010000084">
    <property type="protein sequence ID" value="VFU13870.1"/>
    <property type="molecule type" value="Genomic_DNA"/>
</dbReference>
<dbReference type="PANTHER" id="PTHR11527">
    <property type="entry name" value="HEAT-SHOCK PROTEIN 20 FAMILY MEMBER"/>
    <property type="match status" value="1"/>
</dbReference>
<name>A0A485LZE4_9ZZZZ</name>
<sequence length="145" mass="16568">MARIGRISWSWDPIQEMERLERDWSDFFSGFGRQSAVKYPPVNIFTGEDNVIITSEIPGVDPEDVDLTVTGDVLTLKGTRRRQELGEGQSWHRRERGYGDFYRTIQLPYNVESSKVEASYSKGILKITLPRAEADKARKISVKTA</sequence>
<dbReference type="CDD" id="cd06464">
    <property type="entry name" value="ACD_sHsps-like"/>
    <property type="match status" value="1"/>
</dbReference>
<organism evidence="2">
    <name type="scientific">anaerobic digester metagenome</name>
    <dbReference type="NCBI Taxonomy" id="1263854"/>
    <lineage>
        <taxon>unclassified sequences</taxon>
        <taxon>metagenomes</taxon>
        <taxon>ecological metagenomes</taxon>
    </lineage>
</organism>
<gene>
    <name evidence="2" type="primary">hspA</name>
    <name evidence="2" type="ORF">SCFA_220087</name>
</gene>
<evidence type="ECO:0000313" key="2">
    <source>
        <dbReference type="EMBL" id="VFU13870.1"/>
    </source>
</evidence>
<dbReference type="PROSITE" id="PS01031">
    <property type="entry name" value="SHSP"/>
    <property type="match status" value="1"/>
</dbReference>
<dbReference type="InterPro" id="IPR008978">
    <property type="entry name" value="HSP20-like_chaperone"/>
</dbReference>
<accession>A0A485LZE4</accession>
<dbReference type="InterPro" id="IPR002068">
    <property type="entry name" value="A-crystallin/Hsp20_dom"/>
</dbReference>
<evidence type="ECO:0000259" key="1">
    <source>
        <dbReference type="PROSITE" id="PS01031"/>
    </source>
</evidence>
<reference evidence="2" key="1">
    <citation type="submission" date="2019-03" db="EMBL/GenBank/DDBJ databases">
        <authorList>
            <person name="Hao L."/>
        </authorList>
    </citation>
    <scope>NUCLEOTIDE SEQUENCE</scope>
</reference>